<accession>A0ABP0J385</accession>
<protein>
    <submittedName>
        <fullName evidence="2">Integrase catalytic domain-containing protein</fullName>
    </submittedName>
</protein>
<organism evidence="2 3">
    <name type="scientific">Durusdinium trenchii</name>
    <dbReference type="NCBI Taxonomy" id="1381693"/>
    <lineage>
        <taxon>Eukaryota</taxon>
        <taxon>Sar</taxon>
        <taxon>Alveolata</taxon>
        <taxon>Dinophyceae</taxon>
        <taxon>Suessiales</taxon>
        <taxon>Symbiodiniaceae</taxon>
        <taxon>Durusdinium</taxon>
    </lineage>
</organism>
<reference evidence="2 3" key="1">
    <citation type="submission" date="2024-02" db="EMBL/GenBank/DDBJ databases">
        <authorList>
            <person name="Chen Y."/>
            <person name="Shah S."/>
            <person name="Dougan E. K."/>
            <person name="Thang M."/>
            <person name="Chan C."/>
        </authorList>
    </citation>
    <scope>NUCLEOTIDE SEQUENCE [LARGE SCALE GENOMIC DNA]</scope>
</reference>
<feature type="compositionally biased region" description="Basic and acidic residues" evidence="1">
    <location>
        <begin position="186"/>
        <end position="205"/>
    </location>
</feature>
<keyword evidence="3" id="KW-1185">Reference proteome</keyword>
<proteinExistence type="predicted"/>
<evidence type="ECO:0000313" key="2">
    <source>
        <dbReference type="EMBL" id="CAK9008815.1"/>
    </source>
</evidence>
<feature type="region of interest" description="Disordered" evidence="1">
    <location>
        <begin position="186"/>
        <end position="240"/>
    </location>
</feature>
<feature type="region of interest" description="Disordered" evidence="1">
    <location>
        <begin position="264"/>
        <end position="344"/>
    </location>
</feature>
<dbReference type="EMBL" id="CAXAMM010005836">
    <property type="protein sequence ID" value="CAK9008815.1"/>
    <property type="molecule type" value="Genomic_DNA"/>
</dbReference>
<evidence type="ECO:0000256" key="1">
    <source>
        <dbReference type="SAM" id="MobiDB-lite"/>
    </source>
</evidence>
<feature type="compositionally biased region" description="Low complexity" evidence="1">
    <location>
        <begin position="294"/>
        <end position="313"/>
    </location>
</feature>
<gene>
    <name evidence="2" type="ORF">SCF082_LOCUS10032</name>
</gene>
<sequence>MLDAVVQEHSLQGYKGLKEGLAATVAAKNGTLTKDGYTPNQRVFGYETRWPSLNDEDPKMSFAEGVSVDSEVSRAHKMRTTARIALLRNDVREKVRRAVLRKPAVSHSGPFIPGAQVYFWTPSTQKGVRYKKGGAWRGPATVLIRQKPKKYFVSWRGRLLLLAEENMRLATREELALTEPVREEMDGVGDRLRDGGRQNVYKELRPQPPPPRKRPRRAAVDASTRPPEPEESKRARLMMRGSRTVRNLLKDQVQRAAQMLRRRRALADARMPAAPSPKRRRALPSPPAAGDQMPLAAPEPVRPAAPLALPPSAREVRPEDVPVPMDEFDDEPNREEAVAPRDEDFQQLLRQRTTEERQRHLLDDLPISIRKRLHEDDDDTGVAPPNKRARVSQDLVTQVMLSTLVTEEEEKANEWVSRYELSLLRELTGLPITAARLHRQPRKRLARPPKMASRARLSILLGKDPRNAFVVEENTEEVRQHPPRKAGFPWKGITMYYKEAPKKKGEKVRSYVEKDGEIYEVCWSSRQRKLFEREWLAEMKDVLMSEDMLEQKAYQLFWVPTHQQQADVLTKRMKATLWETFCQNNRLSLKQTEAERRLEEHRQRLRKDQRQRRKIKFGRAKAGGAAA</sequence>
<dbReference type="Proteomes" id="UP001642464">
    <property type="component" value="Unassembled WGS sequence"/>
</dbReference>
<comment type="caution">
    <text evidence="2">The sequence shown here is derived from an EMBL/GenBank/DDBJ whole genome shotgun (WGS) entry which is preliminary data.</text>
</comment>
<feature type="region of interest" description="Disordered" evidence="1">
    <location>
        <begin position="600"/>
        <end position="627"/>
    </location>
</feature>
<name>A0ABP0J385_9DINO</name>
<evidence type="ECO:0000313" key="3">
    <source>
        <dbReference type="Proteomes" id="UP001642464"/>
    </source>
</evidence>
<feature type="compositionally biased region" description="Basic and acidic residues" evidence="1">
    <location>
        <begin position="334"/>
        <end position="344"/>
    </location>
</feature>
<feature type="compositionally biased region" description="Basic residues" evidence="1">
    <location>
        <begin position="609"/>
        <end position="619"/>
    </location>
</feature>